<evidence type="ECO:0000256" key="10">
    <source>
        <dbReference type="SAM" id="SignalP"/>
    </source>
</evidence>
<dbReference type="Gene3D" id="3.30.70.360">
    <property type="match status" value="1"/>
</dbReference>
<gene>
    <name evidence="12" type="ORF">CHILSU_LOCUS10313</name>
</gene>
<dbReference type="Proteomes" id="UP001153292">
    <property type="component" value="Chromosome 7"/>
</dbReference>
<keyword evidence="8" id="KW-0862">Zinc</keyword>
<dbReference type="Pfam" id="PF07687">
    <property type="entry name" value="M20_dimer"/>
    <property type="match status" value="1"/>
</dbReference>
<evidence type="ECO:0000313" key="13">
    <source>
        <dbReference type="Proteomes" id="UP001153292"/>
    </source>
</evidence>
<evidence type="ECO:0000256" key="9">
    <source>
        <dbReference type="ARBA" id="ARBA00029656"/>
    </source>
</evidence>
<dbReference type="EC" id="3.5.1.14" evidence="4"/>
<keyword evidence="6" id="KW-0479">Metal-binding</keyword>
<evidence type="ECO:0000259" key="11">
    <source>
        <dbReference type="Pfam" id="PF07687"/>
    </source>
</evidence>
<dbReference type="SUPFAM" id="SSF55031">
    <property type="entry name" value="Bacterial exopeptidase dimerisation domain"/>
    <property type="match status" value="1"/>
</dbReference>
<dbReference type="Gene3D" id="1.10.150.900">
    <property type="match status" value="1"/>
</dbReference>
<dbReference type="InterPro" id="IPR036264">
    <property type="entry name" value="Bact_exopeptidase_dim_dom"/>
</dbReference>
<dbReference type="PROSITE" id="PS00758">
    <property type="entry name" value="ARGE_DAPE_CPG2_1"/>
    <property type="match status" value="1"/>
</dbReference>
<feature type="signal peptide" evidence="10">
    <location>
        <begin position="1"/>
        <end position="23"/>
    </location>
</feature>
<dbReference type="PROSITE" id="PS00759">
    <property type="entry name" value="ARGE_DAPE_CPG2_2"/>
    <property type="match status" value="1"/>
</dbReference>
<keyword evidence="7" id="KW-0378">Hydrolase</keyword>
<dbReference type="SUPFAM" id="SSF53187">
    <property type="entry name" value="Zn-dependent exopeptidases"/>
    <property type="match status" value="1"/>
</dbReference>
<evidence type="ECO:0000256" key="5">
    <source>
        <dbReference type="ARBA" id="ARBA00022490"/>
    </source>
</evidence>
<dbReference type="InterPro" id="IPR002933">
    <property type="entry name" value="Peptidase_M20"/>
</dbReference>
<dbReference type="EMBL" id="OU963900">
    <property type="protein sequence ID" value="CAH0406924.1"/>
    <property type="molecule type" value="Genomic_DNA"/>
</dbReference>
<keyword evidence="10" id="KW-0732">Signal</keyword>
<evidence type="ECO:0000256" key="1">
    <source>
        <dbReference type="ARBA" id="ARBA00001947"/>
    </source>
</evidence>
<comment type="subcellular location">
    <subcellularLocation>
        <location evidence="2">Cytoplasm</location>
    </subcellularLocation>
</comment>
<evidence type="ECO:0000256" key="7">
    <source>
        <dbReference type="ARBA" id="ARBA00022801"/>
    </source>
</evidence>
<dbReference type="InterPro" id="IPR052083">
    <property type="entry name" value="Aminoacylase-1_M20A"/>
</dbReference>
<dbReference type="InterPro" id="IPR010159">
    <property type="entry name" value="N-acyl_aa_amidohydrolase"/>
</dbReference>
<dbReference type="PANTHER" id="PTHR45892:SF1">
    <property type="entry name" value="AMINOACYLASE-1"/>
    <property type="match status" value="1"/>
</dbReference>
<organism evidence="12 13">
    <name type="scientific">Chilo suppressalis</name>
    <name type="common">Asiatic rice borer moth</name>
    <dbReference type="NCBI Taxonomy" id="168631"/>
    <lineage>
        <taxon>Eukaryota</taxon>
        <taxon>Metazoa</taxon>
        <taxon>Ecdysozoa</taxon>
        <taxon>Arthropoda</taxon>
        <taxon>Hexapoda</taxon>
        <taxon>Insecta</taxon>
        <taxon>Pterygota</taxon>
        <taxon>Neoptera</taxon>
        <taxon>Endopterygota</taxon>
        <taxon>Lepidoptera</taxon>
        <taxon>Glossata</taxon>
        <taxon>Ditrysia</taxon>
        <taxon>Pyraloidea</taxon>
        <taxon>Crambidae</taxon>
        <taxon>Crambinae</taxon>
        <taxon>Chilo</taxon>
    </lineage>
</organism>
<evidence type="ECO:0000256" key="6">
    <source>
        <dbReference type="ARBA" id="ARBA00022723"/>
    </source>
</evidence>
<evidence type="ECO:0000256" key="3">
    <source>
        <dbReference type="ARBA" id="ARBA00006247"/>
    </source>
</evidence>
<dbReference type="InterPro" id="IPR011650">
    <property type="entry name" value="Peptidase_M20_dimer"/>
</dbReference>
<dbReference type="InterPro" id="IPR001261">
    <property type="entry name" value="ArgE/DapE_CS"/>
</dbReference>
<dbReference type="Gene3D" id="3.40.630.10">
    <property type="entry name" value="Zn peptidases"/>
    <property type="match status" value="1"/>
</dbReference>
<keyword evidence="13" id="KW-1185">Reference proteome</keyword>
<comment type="similarity">
    <text evidence="3">Belongs to the peptidase M20A family.</text>
</comment>
<keyword evidence="5" id="KW-0963">Cytoplasm</keyword>
<reference evidence="12" key="1">
    <citation type="submission" date="2021-12" db="EMBL/GenBank/DDBJ databases">
        <authorList>
            <person name="King R."/>
        </authorList>
    </citation>
    <scope>NUCLEOTIDE SEQUENCE</scope>
</reference>
<name>A0ABN8BAP2_CHISP</name>
<evidence type="ECO:0000256" key="8">
    <source>
        <dbReference type="ARBA" id="ARBA00022833"/>
    </source>
</evidence>
<protein>
    <recommendedName>
        <fullName evidence="4">N-acyl-aliphatic-L-amino acid amidohydrolase</fullName>
        <ecNumber evidence="4">3.5.1.14</ecNumber>
    </recommendedName>
    <alternativeName>
        <fullName evidence="9">N-acyl-L-amino-acid amidohydrolase</fullName>
    </alternativeName>
</protein>
<feature type="chain" id="PRO_5047081462" description="N-acyl-aliphatic-L-amino acid amidohydrolase" evidence="10">
    <location>
        <begin position="24"/>
        <end position="441"/>
    </location>
</feature>
<comment type="cofactor">
    <cofactor evidence="1">
        <name>Zn(2+)</name>
        <dbReference type="ChEBI" id="CHEBI:29105"/>
    </cofactor>
</comment>
<feature type="domain" description="Peptidase M20 dimerisation" evidence="11">
    <location>
        <begin position="213"/>
        <end position="319"/>
    </location>
</feature>
<evidence type="ECO:0000313" key="12">
    <source>
        <dbReference type="EMBL" id="CAH0406924.1"/>
    </source>
</evidence>
<dbReference type="PIRSF" id="PIRSF036696">
    <property type="entry name" value="ACY-1"/>
    <property type="match status" value="1"/>
</dbReference>
<sequence>MFRVKIWPVAICFYLNVIIFSNADTFTYESNPSVALFQKYIQINTTTYNNLGPAVSFWKNLAAEQGLKLKKYVYVKGMPVLVIKWPGSDPTLSSIMLNSHMDVVPAAVEDGWSFSPFSGQISDGKVYGRGTQDMKSVSIQYYEALRRMKEKNISLLRNVYMTLMPDEEVGAEAGMLKFLQSEEFQAMNVGIELDEGGPVNAPMLPVFYQDKVVWQLRVDCHGTAGHGSSFPLTNSTAVGKCHNVATNMLQWRDEQYSIYTKAPITDSGVYTSVNLNRLSGGTANNVVPNVVSLTFDIRPNTGVKESDLQQKLENLIYSAGDNITITYISRNPQSPATMANSTNPYWKAITEAAKDMGIPVLAAVPPGSTDARHVRLAGVPAFGLSPQMNTPNLLHGVNENLGINTFLDGINFYEKVIYNMANIPADQASANPTAYLYVTTN</sequence>
<dbReference type="NCBIfam" id="TIGR01880">
    <property type="entry name" value="Ac-peptdase-euk"/>
    <property type="match status" value="1"/>
</dbReference>
<evidence type="ECO:0000256" key="2">
    <source>
        <dbReference type="ARBA" id="ARBA00004496"/>
    </source>
</evidence>
<proteinExistence type="inferred from homology"/>
<dbReference type="Pfam" id="PF01546">
    <property type="entry name" value="Peptidase_M20"/>
    <property type="match status" value="1"/>
</dbReference>
<accession>A0ABN8BAP2</accession>
<dbReference type="PANTHER" id="PTHR45892">
    <property type="entry name" value="AMINOACYLASE-1"/>
    <property type="match status" value="1"/>
</dbReference>
<evidence type="ECO:0000256" key="4">
    <source>
        <dbReference type="ARBA" id="ARBA00011913"/>
    </source>
</evidence>